<evidence type="ECO:0000313" key="2">
    <source>
        <dbReference type="Proteomes" id="UP000244248"/>
    </source>
</evidence>
<accession>A0A2T5MDB6</accession>
<organism evidence="1 2">
    <name type="scientific">Stenotrophobium rhamnosiphilum</name>
    <dbReference type="NCBI Taxonomy" id="2029166"/>
    <lineage>
        <taxon>Bacteria</taxon>
        <taxon>Pseudomonadati</taxon>
        <taxon>Pseudomonadota</taxon>
        <taxon>Gammaproteobacteria</taxon>
        <taxon>Nevskiales</taxon>
        <taxon>Nevskiaceae</taxon>
        <taxon>Stenotrophobium</taxon>
    </lineage>
</organism>
<dbReference type="AlphaFoldDB" id="A0A2T5MDB6"/>
<comment type="caution">
    <text evidence="1">The sequence shown here is derived from an EMBL/GenBank/DDBJ whole genome shotgun (WGS) entry which is preliminary data.</text>
</comment>
<protein>
    <recommendedName>
        <fullName evidence="3">DUF4304 domain-containing protein</fullName>
    </recommendedName>
</protein>
<dbReference type="OrthoDB" id="6058970at2"/>
<dbReference type="Proteomes" id="UP000244248">
    <property type="component" value="Unassembled WGS sequence"/>
</dbReference>
<sequence>MTDSPTAKSSSCNDTAKILRLFAKAMAAEGFTRKSTWFCRERGHVVQFLHVHKFSFGPDFRIHVCIRVLNDPRSFIALLGISSDEDKQRPNFQFESNQESLKDCAQRMAEYIHSVGLPWLESCTLKALLAPTSVLPEAERQALRAALDGKAQPENITASRKLLGLAQLSTSVEHSGNTHDIC</sequence>
<gene>
    <name evidence="1" type="ORF">CJD38_13745</name>
</gene>
<dbReference type="RefSeq" id="WP_107940937.1">
    <property type="nucleotide sequence ID" value="NZ_QANS01000005.1"/>
</dbReference>
<evidence type="ECO:0008006" key="3">
    <source>
        <dbReference type="Google" id="ProtNLM"/>
    </source>
</evidence>
<evidence type="ECO:0000313" key="1">
    <source>
        <dbReference type="EMBL" id="PTU30565.1"/>
    </source>
</evidence>
<dbReference type="EMBL" id="QANS01000005">
    <property type="protein sequence ID" value="PTU30565.1"/>
    <property type="molecule type" value="Genomic_DNA"/>
</dbReference>
<proteinExistence type="predicted"/>
<reference evidence="1 2" key="1">
    <citation type="submission" date="2018-04" db="EMBL/GenBank/DDBJ databases">
        <title>Novel species isolated from glacier.</title>
        <authorList>
            <person name="Liu Q."/>
            <person name="Xin Y.-H."/>
        </authorList>
    </citation>
    <scope>NUCLEOTIDE SEQUENCE [LARGE SCALE GENOMIC DNA]</scope>
    <source>
        <strain evidence="1 2">GT1R17</strain>
    </source>
</reference>
<keyword evidence="2" id="KW-1185">Reference proteome</keyword>
<name>A0A2T5MDB6_9GAMM</name>